<keyword evidence="3" id="KW-0560">Oxidoreductase</keyword>
<keyword evidence="5" id="KW-0520">NAD</keyword>
<evidence type="ECO:0000256" key="5">
    <source>
        <dbReference type="PIRSR" id="PIRSR000112-3"/>
    </source>
</evidence>
<dbReference type="PROSITE" id="PS00913">
    <property type="entry name" value="ADH_IRON_1"/>
    <property type="match status" value="1"/>
</dbReference>
<organism evidence="7 8">
    <name type="scientific">Liquorilactobacillus sucicola DSM 21376 = JCM 15457</name>
    <dbReference type="NCBI Taxonomy" id="1423806"/>
    <lineage>
        <taxon>Bacteria</taxon>
        <taxon>Bacillati</taxon>
        <taxon>Bacillota</taxon>
        <taxon>Bacilli</taxon>
        <taxon>Lactobacillales</taxon>
        <taxon>Lactobacillaceae</taxon>
        <taxon>Liquorilactobacillus</taxon>
    </lineage>
</organism>
<evidence type="ECO:0000313" key="8">
    <source>
        <dbReference type="Proteomes" id="UP000050961"/>
    </source>
</evidence>
<evidence type="ECO:0000256" key="1">
    <source>
        <dbReference type="ARBA" id="ARBA00007358"/>
    </source>
</evidence>
<dbReference type="eggNOG" id="COG0371">
    <property type="taxonomic scope" value="Bacteria"/>
</dbReference>
<accession>A0A023CY97</accession>
<name>A0A023CY97_9LACO</name>
<evidence type="ECO:0000259" key="6">
    <source>
        <dbReference type="Pfam" id="PF00465"/>
    </source>
</evidence>
<evidence type="ECO:0000256" key="2">
    <source>
        <dbReference type="ARBA" id="ARBA00022723"/>
    </source>
</evidence>
<dbReference type="Proteomes" id="UP000050961">
    <property type="component" value="Unassembled WGS sequence"/>
</dbReference>
<dbReference type="InterPro" id="IPR018211">
    <property type="entry name" value="ADH_Fe_CS"/>
</dbReference>
<feature type="binding site" evidence="5">
    <location>
        <begin position="95"/>
        <end position="99"/>
    </location>
    <ligand>
        <name>NAD(+)</name>
        <dbReference type="ChEBI" id="CHEBI:57540"/>
    </ligand>
</feature>
<comment type="caution">
    <text evidence="7">The sequence shown here is derived from an EMBL/GenBank/DDBJ whole genome shotgun (WGS) entry which is preliminary data.</text>
</comment>
<dbReference type="STRING" id="1423806.FD15_GL000781"/>
<feature type="binding site" evidence="5">
    <location>
        <position position="126"/>
    </location>
    <ligand>
        <name>NAD(+)</name>
        <dbReference type="ChEBI" id="CHEBI:57540"/>
    </ligand>
</feature>
<reference evidence="7 8" key="1">
    <citation type="journal article" date="2015" name="Genome Announc.">
        <title>Expanding the biotechnology potential of lactobacilli through comparative genomics of 213 strains and associated genera.</title>
        <authorList>
            <person name="Sun Z."/>
            <person name="Harris H.M."/>
            <person name="McCann A."/>
            <person name="Guo C."/>
            <person name="Argimon S."/>
            <person name="Zhang W."/>
            <person name="Yang X."/>
            <person name="Jeffery I.B."/>
            <person name="Cooney J.C."/>
            <person name="Kagawa T.F."/>
            <person name="Liu W."/>
            <person name="Song Y."/>
            <person name="Salvetti E."/>
            <person name="Wrobel A."/>
            <person name="Rasinkangas P."/>
            <person name="Parkhill J."/>
            <person name="Rea M.C."/>
            <person name="O'Sullivan O."/>
            <person name="Ritari J."/>
            <person name="Douillard F.P."/>
            <person name="Paul Ross R."/>
            <person name="Yang R."/>
            <person name="Briner A.E."/>
            <person name="Felis G.E."/>
            <person name="de Vos W.M."/>
            <person name="Barrangou R."/>
            <person name="Klaenhammer T.R."/>
            <person name="Caufield P.W."/>
            <person name="Cui Y."/>
            <person name="Zhang H."/>
            <person name="O'Toole P.W."/>
        </authorList>
    </citation>
    <scope>NUCLEOTIDE SEQUENCE [LARGE SCALE GENOMIC DNA]</scope>
    <source>
        <strain evidence="7 8">DSM 21376</strain>
    </source>
</reference>
<feature type="binding site" evidence="4">
    <location>
        <position position="257"/>
    </location>
    <ligand>
        <name>glycerol</name>
        <dbReference type="ChEBI" id="CHEBI:17754"/>
    </ligand>
</feature>
<dbReference type="EMBL" id="AYZF01000002">
    <property type="protein sequence ID" value="KRN07499.1"/>
    <property type="molecule type" value="Genomic_DNA"/>
</dbReference>
<keyword evidence="4" id="KW-0862">Zinc</keyword>
<dbReference type="SUPFAM" id="SSF56796">
    <property type="entry name" value="Dehydroquinate synthase-like"/>
    <property type="match status" value="1"/>
</dbReference>
<keyword evidence="2 4" id="KW-0479">Metal-binding</keyword>
<dbReference type="Gene3D" id="1.20.1090.10">
    <property type="entry name" value="Dehydroquinate synthase-like - alpha domain"/>
    <property type="match status" value="1"/>
</dbReference>
<dbReference type="RefSeq" id="WP_034989138.1">
    <property type="nucleotide sequence ID" value="NZ_AYZF01000002.1"/>
</dbReference>
<dbReference type="Gene3D" id="3.40.50.1970">
    <property type="match status" value="1"/>
</dbReference>
<dbReference type="OrthoDB" id="5198708at2"/>
<evidence type="ECO:0000256" key="4">
    <source>
        <dbReference type="PIRSR" id="PIRSR000112-1"/>
    </source>
</evidence>
<feature type="binding site" evidence="4">
    <location>
        <position position="172"/>
    </location>
    <ligand>
        <name>glycerol</name>
        <dbReference type="ChEBI" id="CHEBI:17754"/>
    </ligand>
</feature>
<protein>
    <submittedName>
        <fullName evidence="7">Glycerol dehydrogenase</fullName>
    </submittedName>
</protein>
<gene>
    <name evidence="7" type="ORF">FD15_GL000781</name>
</gene>
<feature type="binding site" evidence="4">
    <location>
        <position position="274"/>
    </location>
    <ligand>
        <name>glycerol</name>
        <dbReference type="ChEBI" id="CHEBI:17754"/>
    </ligand>
</feature>
<feature type="domain" description="Alcohol dehydrogenase iron-type/glycerol dehydrogenase GldA" evidence="6">
    <location>
        <begin position="10"/>
        <end position="152"/>
    </location>
</feature>
<dbReference type="PANTHER" id="PTHR43616:SF3">
    <property type="entry name" value="HYDROXYCARBOXYLATE DEHYDROGENASE A"/>
    <property type="match status" value="1"/>
</dbReference>
<dbReference type="CDD" id="cd08172">
    <property type="entry name" value="GlyDH-like"/>
    <property type="match status" value="1"/>
</dbReference>
<dbReference type="Pfam" id="PF00465">
    <property type="entry name" value="Fe-ADH"/>
    <property type="match status" value="1"/>
</dbReference>
<dbReference type="GO" id="GO:0016614">
    <property type="term" value="F:oxidoreductase activity, acting on CH-OH group of donors"/>
    <property type="evidence" value="ECO:0007669"/>
    <property type="project" value="InterPro"/>
</dbReference>
<evidence type="ECO:0000313" key="7">
    <source>
        <dbReference type="EMBL" id="KRN07499.1"/>
    </source>
</evidence>
<keyword evidence="8" id="KW-1185">Reference proteome</keyword>
<feature type="binding site" evidence="5">
    <location>
        <position position="132"/>
    </location>
    <ligand>
        <name>NAD(+)</name>
        <dbReference type="ChEBI" id="CHEBI:57540"/>
    </ligand>
</feature>
<dbReference type="InterPro" id="IPR001670">
    <property type="entry name" value="ADH_Fe/GldA"/>
</dbReference>
<dbReference type="AlphaFoldDB" id="A0A023CY97"/>
<comment type="cofactor">
    <cofactor evidence="4">
        <name>Zn(2+)</name>
        <dbReference type="ChEBI" id="CHEBI:29105"/>
    </cofactor>
    <text evidence="4">Binds 1 zinc ion per subunit.</text>
</comment>
<comment type="similarity">
    <text evidence="1">Belongs to the iron-containing alcohol dehydrogenase family.</text>
</comment>
<feature type="binding site" evidence="5">
    <location>
        <position position="128"/>
    </location>
    <ligand>
        <name>NAD(+)</name>
        <dbReference type="ChEBI" id="CHEBI:57540"/>
    </ligand>
</feature>
<evidence type="ECO:0000256" key="3">
    <source>
        <dbReference type="ARBA" id="ARBA00023002"/>
    </source>
</evidence>
<dbReference type="InterPro" id="IPR016205">
    <property type="entry name" value="Glycerol_DH"/>
</dbReference>
<feature type="binding site" evidence="5">
    <location>
        <begin position="117"/>
        <end position="120"/>
    </location>
    <ligand>
        <name>NAD(+)</name>
        <dbReference type="ChEBI" id="CHEBI:57540"/>
    </ligand>
</feature>
<dbReference type="PIRSF" id="PIRSF000112">
    <property type="entry name" value="Glycerol_dehydrogenase"/>
    <property type="match status" value="1"/>
</dbReference>
<proteinExistence type="inferred from homology"/>
<dbReference type="PATRIC" id="fig|1423806.3.peg.793"/>
<dbReference type="GO" id="GO:0046872">
    <property type="term" value="F:metal ion binding"/>
    <property type="evidence" value="ECO:0007669"/>
    <property type="project" value="UniProtKB-KW"/>
</dbReference>
<sequence>MPDFISRVGPQQYIAGNHVYKYLNDYFRNNSIKKALVLHGEKALLAAKKYLPDSFLATKVQYRKFSGECSPNEITGVAAQIINEGFQAIVGIGGGKVLDTVKSVADRLRIPLILLPTLVSNCAPWSSLSVHYHTDGKFLDFDTYEHSADLLLLEENVLFDSPKAYFVAGLADTLAKYYESELILTEEFIHGKTALEHAAYFAKRCQRIILGQGIQATVDMEKHIKTKRWLEVAETVIVTGGLVGGFSDQYGRATGAHSIHDALTQFPETHAILHGLKVGYGILVQLVLEHKLEEAKEVLIWLRTLNLPTNLAELGLENRFEIKEKIAAAAVRKDKMIHLLPLNVSKEAVYEAVTGVEELNDNFLREREQNGVF</sequence>
<dbReference type="PANTHER" id="PTHR43616">
    <property type="entry name" value="GLYCEROL DEHYDROGENASE"/>
    <property type="match status" value="1"/>
</dbReference>